<evidence type="ECO:0000313" key="3">
    <source>
        <dbReference type="Proteomes" id="UP000230002"/>
    </source>
</evidence>
<feature type="region of interest" description="Disordered" evidence="1">
    <location>
        <begin position="1"/>
        <end position="27"/>
    </location>
</feature>
<dbReference type="EMBL" id="AYKW01000001">
    <property type="protein sequence ID" value="PIL36739.1"/>
    <property type="molecule type" value="Genomic_DNA"/>
</dbReference>
<keyword evidence="3" id="KW-1185">Reference proteome</keyword>
<feature type="compositionally biased region" description="Acidic residues" evidence="1">
    <location>
        <begin position="1"/>
        <end position="15"/>
    </location>
</feature>
<accession>A0A2G8SSJ6</accession>
<reference evidence="2 3" key="1">
    <citation type="journal article" date="2015" name="Sci. Rep.">
        <title>Chromosome-level genome map provides insights into diverse defense mechanisms in the medicinal fungus Ganoderma sinense.</title>
        <authorList>
            <person name="Zhu Y."/>
            <person name="Xu J."/>
            <person name="Sun C."/>
            <person name="Zhou S."/>
            <person name="Xu H."/>
            <person name="Nelson D.R."/>
            <person name="Qian J."/>
            <person name="Song J."/>
            <person name="Luo H."/>
            <person name="Xiang L."/>
            <person name="Li Y."/>
            <person name="Xu Z."/>
            <person name="Ji A."/>
            <person name="Wang L."/>
            <person name="Lu S."/>
            <person name="Hayward A."/>
            <person name="Sun W."/>
            <person name="Li X."/>
            <person name="Schwartz D.C."/>
            <person name="Wang Y."/>
            <person name="Chen S."/>
        </authorList>
    </citation>
    <scope>NUCLEOTIDE SEQUENCE [LARGE SCALE GENOMIC DNA]</scope>
    <source>
        <strain evidence="2 3">ZZ0214-1</strain>
    </source>
</reference>
<feature type="compositionally biased region" description="Polar residues" evidence="1">
    <location>
        <begin position="329"/>
        <end position="342"/>
    </location>
</feature>
<feature type="region of interest" description="Disordered" evidence="1">
    <location>
        <begin position="107"/>
        <end position="154"/>
    </location>
</feature>
<name>A0A2G8SSJ6_9APHY</name>
<feature type="compositionally biased region" description="Basic and acidic residues" evidence="1">
    <location>
        <begin position="357"/>
        <end position="381"/>
    </location>
</feature>
<organism evidence="2 3">
    <name type="scientific">Ganoderma sinense ZZ0214-1</name>
    <dbReference type="NCBI Taxonomy" id="1077348"/>
    <lineage>
        <taxon>Eukaryota</taxon>
        <taxon>Fungi</taxon>
        <taxon>Dikarya</taxon>
        <taxon>Basidiomycota</taxon>
        <taxon>Agaricomycotina</taxon>
        <taxon>Agaricomycetes</taxon>
        <taxon>Polyporales</taxon>
        <taxon>Polyporaceae</taxon>
        <taxon>Ganoderma</taxon>
    </lineage>
</organism>
<gene>
    <name evidence="2" type="ORF">GSI_00428</name>
</gene>
<protein>
    <submittedName>
        <fullName evidence="2">Uncharacterized protein</fullName>
    </submittedName>
</protein>
<comment type="caution">
    <text evidence="2">The sequence shown here is derived from an EMBL/GenBank/DDBJ whole genome shotgun (WGS) entry which is preliminary data.</text>
</comment>
<proteinExistence type="predicted"/>
<dbReference type="AlphaFoldDB" id="A0A2G8SSJ6"/>
<evidence type="ECO:0000256" key="1">
    <source>
        <dbReference type="SAM" id="MobiDB-lite"/>
    </source>
</evidence>
<dbReference type="Proteomes" id="UP000230002">
    <property type="component" value="Unassembled WGS sequence"/>
</dbReference>
<feature type="compositionally biased region" description="Basic residues" evidence="1">
    <location>
        <begin position="255"/>
        <end position="267"/>
    </location>
</feature>
<evidence type="ECO:0000313" key="2">
    <source>
        <dbReference type="EMBL" id="PIL36739.1"/>
    </source>
</evidence>
<feature type="compositionally biased region" description="Basic residues" evidence="1">
    <location>
        <begin position="119"/>
        <end position="131"/>
    </location>
</feature>
<dbReference type="OrthoDB" id="3240950at2759"/>
<feature type="region of interest" description="Disordered" evidence="1">
    <location>
        <begin position="232"/>
        <end position="381"/>
    </location>
</feature>
<sequence>MPFPTDDTESFEELLAESHRSDNSIPLVQRESSLTRIGQAFRDHGTYAPALSAVPSASHPPNAPVYAPQPIIGGQPHVTAVHDMHSPAVVQNMVPPINNSVRADIVHHSSSYPPQPDQRHHRAHREHRHRERERSAPPVFKSSGVHPAYWDKPLDRDEEPPVVVVVEHGKNGKKDKYYIIPAGAPVIFEDESGNELTRVGDFSGHYRPPRRTRPVIVQDQYGREICRAGFNNDDQISMGRSSVDGYSYHSESGRSHHRGRSSHRTPHRHEPREHGSHQGSSHSSRPSTAPDSYLRDPHYQPSRRAGTRPSTDDLRGYPVDPRPPRSERSAGQSSNDTLVRSTSPRHDDRHGRARGHDRRDYGTEDRAYAYHHREQDPRRNG</sequence>